<sequence length="83" mass="8920">MKFFAFLLTTIITARSAYAGYCNYGTAGNGGCEANGKHTYCCAEDNMYSSDFPIYRQYSVASLNPHKGTDCTSGKSQGFVACA</sequence>
<keyword evidence="1" id="KW-0732">Signal</keyword>
<dbReference type="HOGENOM" id="CLU_2558159_0_0_1"/>
<evidence type="ECO:0000256" key="1">
    <source>
        <dbReference type="SAM" id="SignalP"/>
    </source>
</evidence>
<dbReference type="Proteomes" id="UP000016932">
    <property type="component" value="Unassembled WGS sequence"/>
</dbReference>
<protein>
    <recommendedName>
        <fullName evidence="4">Hydrophobin</fullName>
    </recommendedName>
</protein>
<dbReference type="AlphaFoldDB" id="N1Q8D3"/>
<dbReference type="RefSeq" id="XP_007921883.1">
    <property type="nucleotide sequence ID" value="XM_007923692.1"/>
</dbReference>
<organism evidence="2 3">
    <name type="scientific">Pseudocercospora fijiensis (strain CIRAD86)</name>
    <name type="common">Black leaf streak disease fungus</name>
    <name type="synonym">Mycosphaerella fijiensis</name>
    <dbReference type="NCBI Taxonomy" id="383855"/>
    <lineage>
        <taxon>Eukaryota</taxon>
        <taxon>Fungi</taxon>
        <taxon>Dikarya</taxon>
        <taxon>Ascomycota</taxon>
        <taxon>Pezizomycotina</taxon>
        <taxon>Dothideomycetes</taxon>
        <taxon>Dothideomycetidae</taxon>
        <taxon>Mycosphaerellales</taxon>
        <taxon>Mycosphaerellaceae</taxon>
        <taxon>Pseudocercospora</taxon>
    </lineage>
</organism>
<dbReference type="KEGG" id="pfj:MYCFIDRAFT_209994"/>
<gene>
    <name evidence="2" type="ORF">MYCFIDRAFT_209994</name>
</gene>
<feature type="signal peptide" evidence="1">
    <location>
        <begin position="1"/>
        <end position="19"/>
    </location>
</feature>
<evidence type="ECO:0000313" key="3">
    <source>
        <dbReference type="Proteomes" id="UP000016932"/>
    </source>
</evidence>
<dbReference type="VEuPathDB" id="FungiDB:MYCFIDRAFT_209994"/>
<feature type="chain" id="PRO_5004110558" description="Hydrophobin" evidence="1">
    <location>
        <begin position="20"/>
        <end position="83"/>
    </location>
</feature>
<dbReference type="OrthoDB" id="4954273at2759"/>
<name>N1Q8D3_PSEFD</name>
<evidence type="ECO:0000313" key="2">
    <source>
        <dbReference type="EMBL" id="EME89129.1"/>
    </source>
</evidence>
<reference evidence="2 3" key="1">
    <citation type="journal article" date="2012" name="PLoS Pathog.">
        <title>Diverse lifestyles and strategies of plant pathogenesis encoded in the genomes of eighteen Dothideomycetes fungi.</title>
        <authorList>
            <person name="Ohm R.A."/>
            <person name="Feau N."/>
            <person name="Henrissat B."/>
            <person name="Schoch C.L."/>
            <person name="Horwitz B.A."/>
            <person name="Barry K.W."/>
            <person name="Condon B.J."/>
            <person name="Copeland A.C."/>
            <person name="Dhillon B."/>
            <person name="Glaser F."/>
            <person name="Hesse C.N."/>
            <person name="Kosti I."/>
            <person name="LaButti K."/>
            <person name="Lindquist E.A."/>
            <person name="Lucas S."/>
            <person name="Salamov A.A."/>
            <person name="Bradshaw R.E."/>
            <person name="Ciuffetti L."/>
            <person name="Hamelin R.C."/>
            <person name="Kema G.H.J."/>
            <person name="Lawrence C."/>
            <person name="Scott J.A."/>
            <person name="Spatafora J.W."/>
            <person name="Turgeon B.G."/>
            <person name="de Wit P.J.G.M."/>
            <person name="Zhong S."/>
            <person name="Goodwin S.B."/>
            <person name="Grigoriev I.V."/>
        </authorList>
    </citation>
    <scope>NUCLEOTIDE SEQUENCE [LARGE SCALE GENOMIC DNA]</scope>
    <source>
        <strain evidence="2 3">CIRAD86</strain>
    </source>
</reference>
<evidence type="ECO:0008006" key="4">
    <source>
        <dbReference type="Google" id="ProtNLM"/>
    </source>
</evidence>
<dbReference type="EMBL" id="KB446555">
    <property type="protein sequence ID" value="EME89129.1"/>
    <property type="molecule type" value="Genomic_DNA"/>
</dbReference>
<proteinExistence type="predicted"/>
<accession>N1Q8D3</accession>
<keyword evidence="3" id="KW-1185">Reference proteome</keyword>
<dbReference type="GeneID" id="19336957"/>